<gene>
    <name evidence="6" type="primary">loaP</name>
    <name evidence="6" type="ORF">IFE08_10760</name>
</gene>
<dbReference type="SMART" id="SM00739">
    <property type="entry name" value="KOW"/>
    <property type="match status" value="1"/>
</dbReference>
<evidence type="ECO:0000256" key="3">
    <source>
        <dbReference type="ARBA" id="ARBA00023163"/>
    </source>
</evidence>
<dbReference type="GO" id="GO:0003735">
    <property type="term" value="F:structural constituent of ribosome"/>
    <property type="evidence" value="ECO:0007669"/>
    <property type="project" value="InterPro"/>
</dbReference>
<dbReference type="InterPro" id="IPR014722">
    <property type="entry name" value="Rib_uL2_dom2"/>
</dbReference>
<evidence type="ECO:0000313" key="6">
    <source>
        <dbReference type="EMBL" id="QOW60296.1"/>
    </source>
</evidence>
<keyword evidence="1" id="KW-0889">Transcription antitermination</keyword>
<evidence type="ECO:0000259" key="4">
    <source>
        <dbReference type="SMART" id="SM00738"/>
    </source>
</evidence>
<dbReference type="InterPro" id="IPR006645">
    <property type="entry name" value="NGN-like_dom"/>
</dbReference>
<name>A0A7S6WND0_9SPIR</name>
<evidence type="ECO:0000256" key="1">
    <source>
        <dbReference type="ARBA" id="ARBA00022814"/>
    </source>
</evidence>
<reference evidence="6 7" key="1">
    <citation type="submission" date="2020-09" db="EMBL/GenBank/DDBJ databases">
        <title>Characterization of Treponema spp. from bovine digital dermatitis in Korea.</title>
        <authorList>
            <person name="Espiritu H.M."/>
            <person name="Cho Y.I."/>
            <person name="Mamuad L."/>
        </authorList>
    </citation>
    <scope>NUCLEOTIDE SEQUENCE [LARGE SCALE GENOMIC DNA]</scope>
    <source>
        <strain evidence="6 7">KS1</strain>
    </source>
</reference>
<protein>
    <submittedName>
        <fullName evidence="6">Antiterminator LoaP</fullName>
    </submittedName>
</protein>
<keyword evidence="3" id="KW-0804">Transcription</keyword>
<dbReference type="InterPro" id="IPR043425">
    <property type="entry name" value="NusG-like"/>
</dbReference>
<dbReference type="PANTHER" id="PTHR30265">
    <property type="entry name" value="RHO-INTERACTING TRANSCRIPTION TERMINATION FACTOR NUSG"/>
    <property type="match status" value="1"/>
</dbReference>
<keyword evidence="2" id="KW-0805">Transcription regulation</keyword>
<dbReference type="SUPFAM" id="SSF50104">
    <property type="entry name" value="Translation proteins SH3-like domain"/>
    <property type="match status" value="1"/>
</dbReference>
<dbReference type="GO" id="GO:0031564">
    <property type="term" value="P:transcription antitermination"/>
    <property type="evidence" value="ECO:0007669"/>
    <property type="project" value="UniProtKB-KW"/>
</dbReference>
<evidence type="ECO:0000313" key="7">
    <source>
        <dbReference type="Proteomes" id="UP000593915"/>
    </source>
</evidence>
<dbReference type="NCBIfam" id="NF033641">
    <property type="entry name" value="antiterm_LoaP"/>
    <property type="match status" value="1"/>
</dbReference>
<dbReference type="GO" id="GO:0006412">
    <property type="term" value="P:translation"/>
    <property type="evidence" value="ECO:0007669"/>
    <property type="project" value="InterPro"/>
</dbReference>
<dbReference type="PROSITE" id="PS01108">
    <property type="entry name" value="RIBOSOMAL_L24"/>
    <property type="match status" value="1"/>
</dbReference>
<feature type="domain" description="KOW" evidence="5">
    <location>
        <begin position="118"/>
        <end position="145"/>
    </location>
</feature>
<dbReference type="GO" id="GO:0005840">
    <property type="term" value="C:ribosome"/>
    <property type="evidence" value="ECO:0007669"/>
    <property type="project" value="InterPro"/>
</dbReference>
<proteinExistence type="predicted"/>
<dbReference type="InterPro" id="IPR005824">
    <property type="entry name" value="KOW"/>
</dbReference>
<dbReference type="GO" id="GO:0006354">
    <property type="term" value="P:DNA-templated transcription elongation"/>
    <property type="evidence" value="ECO:0007669"/>
    <property type="project" value="InterPro"/>
</dbReference>
<dbReference type="SUPFAM" id="SSF82679">
    <property type="entry name" value="N-utilization substance G protein NusG, N-terminal domain"/>
    <property type="match status" value="1"/>
</dbReference>
<evidence type="ECO:0000259" key="5">
    <source>
        <dbReference type="SMART" id="SM00739"/>
    </source>
</evidence>
<sequence>MNYYVVQVSTGKENLFVESGEKNEAEFEREYSIIFPQRVLKIKKSGKFTEKKAAVFPGYVFIRSEEITPDTYHSVRKLKGFYRFLPNNQEPLPLKGKDLDILKHFISFGCVANISVAVFDENDRIQILDGPLKGLEGQIIKVDRRKGRAKVKLDMYQNSFAIDFGFTQLSQMGKKREDINDKSSD</sequence>
<dbReference type="InterPro" id="IPR047663">
    <property type="entry name" value="Transcription_antiterm_LoaP"/>
</dbReference>
<dbReference type="InterPro" id="IPR036735">
    <property type="entry name" value="NGN_dom_sf"/>
</dbReference>
<dbReference type="InterPro" id="IPR008991">
    <property type="entry name" value="Translation_prot_SH3-like_sf"/>
</dbReference>
<accession>A0A7S6WND0</accession>
<dbReference type="PANTHER" id="PTHR30265:SF4">
    <property type="entry name" value="KOW MOTIF FAMILY PROTEIN, EXPRESSED"/>
    <property type="match status" value="1"/>
</dbReference>
<dbReference type="Pfam" id="PF02357">
    <property type="entry name" value="NusG"/>
    <property type="match status" value="1"/>
</dbReference>
<dbReference type="AlphaFoldDB" id="A0A7S6WND0"/>
<dbReference type="Gene3D" id="2.30.30.30">
    <property type="match status" value="1"/>
</dbReference>
<dbReference type="Proteomes" id="UP000593915">
    <property type="component" value="Chromosome"/>
</dbReference>
<organism evidence="6 7">
    <name type="scientific">Treponema pedis</name>
    <dbReference type="NCBI Taxonomy" id="409322"/>
    <lineage>
        <taxon>Bacteria</taxon>
        <taxon>Pseudomonadati</taxon>
        <taxon>Spirochaetota</taxon>
        <taxon>Spirochaetia</taxon>
        <taxon>Spirochaetales</taxon>
        <taxon>Treponemataceae</taxon>
        <taxon>Treponema</taxon>
    </lineage>
</organism>
<dbReference type="Gene3D" id="3.30.70.940">
    <property type="entry name" value="NusG, N-terminal domain"/>
    <property type="match status" value="1"/>
</dbReference>
<dbReference type="SMART" id="SM00738">
    <property type="entry name" value="NGN"/>
    <property type="match status" value="1"/>
</dbReference>
<evidence type="ECO:0000256" key="2">
    <source>
        <dbReference type="ARBA" id="ARBA00023015"/>
    </source>
</evidence>
<dbReference type="Pfam" id="PF00467">
    <property type="entry name" value="KOW"/>
    <property type="match status" value="1"/>
</dbReference>
<dbReference type="EMBL" id="CP061839">
    <property type="protein sequence ID" value="QOW60296.1"/>
    <property type="molecule type" value="Genomic_DNA"/>
</dbReference>
<dbReference type="RefSeq" id="WP_024466536.1">
    <property type="nucleotide sequence ID" value="NZ_CP061839.1"/>
</dbReference>
<feature type="domain" description="NusG-like N-terminal" evidence="4">
    <location>
        <begin position="1"/>
        <end position="106"/>
    </location>
</feature>
<dbReference type="InterPro" id="IPR005825">
    <property type="entry name" value="Ribosomal_uL24_CS"/>
</dbReference>